<dbReference type="Pfam" id="PF13393">
    <property type="entry name" value="tRNA-synt_His"/>
    <property type="match status" value="1"/>
</dbReference>
<name>A0A6F8ZEP0_9FIRM</name>
<evidence type="ECO:0000313" key="2">
    <source>
        <dbReference type="EMBL" id="CAB1128237.1"/>
    </source>
</evidence>
<proteinExistence type="predicted"/>
<dbReference type="Gene3D" id="3.30.930.10">
    <property type="entry name" value="Bira Bifunctional Protein, Domain 2"/>
    <property type="match status" value="1"/>
</dbReference>
<dbReference type="SUPFAM" id="SSF55681">
    <property type="entry name" value="Class II aaRS and biotin synthetases"/>
    <property type="match status" value="1"/>
</dbReference>
<gene>
    <name evidence="2" type="ORF">R50_0731</name>
</gene>
<dbReference type="GO" id="GO:0140096">
    <property type="term" value="F:catalytic activity, acting on a protein"/>
    <property type="evidence" value="ECO:0007669"/>
    <property type="project" value="UniProtKB-ARBA"/>
</dbReference>
<sequence length="273" mass="30556">MPLASWLADCQRRWDLSHAMVELVRRAGYQVVPTDPGNPQDLRKDHTGAIITRLLSWGSPLPPLKVFSWGPVYRPYRGTWEDAIDVEVLQAGVQAGEEDIRRLLRRLLERFPLPEPSRLVVGHIGLLHALLAAVGLEEDRRARVLDLLRQGDTLAAGRLLGPESWVEDLWRPLPLETVRAAVARTGLEADPRWEELAGWTTGPWSESRIDLSLVGSFPYYTGTVFHLYAPGWGQEGVAGGRYTWGEGVRGVGFVVKPEVWTTLPYPAEKESRA</sequence>
<evidence type="ECO:0000259" key="1">
    <source>
        <dbReference type="Pfam" id="PF13393"/>
    </source>
</evidence>
<dbReference type="AlphaFoldDB" id="A0A6F8ZEP0"/>
<dbReference type="InterPro" id="IPR041715">
    <property type="entry name" value="HisRS-like_core"/>
</dbReference>
<dbReference type="Proteomes" id="UP000503399">
    <property type="component" value="Chromosome"/>
</dbReference>
<evidence type="ECO:0000313" key="3">
    <source>
        <dbReference type="Proteomes" id="UP000503399"/>
    </source>
</evidence>
<accession>A0A6F8ZEP0</accession>
<dbReference type="EMBL" id="LR778114">
    <property type="protein sequence ID" value="CAB1128237.1"/>
    <property type="molecule type" value="Genomic_DNA"/>
</dbReference>
<dbReference type="GO" id="GO:0016740">
    <property type="term" value="F:transferase activity"/>
    <property type="evidence" value="ECO:0007669"/>
    <property type="project" value="UniProtKB-ARBA"/>
</dbReference>
<feature type="domain" description="Class II Histidinyl-tRNA synthetase (HisRS)-like catalytic core" evidence="1">
    <location>
        <begin position="93"/>
        <end position="256"/>
    </location>
</feature>
<organism evidence="2 3">
    <name type="scientific">Candidatus Hydrogenisulfobacillus filiaventi</name>
    <dbReference type="NCBI Taxonomy" id="2707344"/>
    <lineage>
        <taxon>Bacteria</taxon>
        <taxon>Bacillati</taxon>
        <taxon>Bacillota</taxon>
        <taxon>Clostridia</taxon>
        <taxon>Eubacteriales</taxon>
        <taxon>Clostridiales Family XVII. Incertae Sedis</taxon>
        <taxon>Candidatus Hydrogenisulfobacillus</taxon>
    </lineage>
</organism>
<dbReference type="KEGG" id="hfv:R50_0731"/>
<keyword evidence="3" id="KW-1185">Reference proteome</keyword>
<reference evidence="2 3" key="1">
    <citation type="submission" date="2020-02" db="EMBL/GenBank/DDBJ databases">
        <authorList>
            <person name="Hogendoorn C."/>
        </authorList>
    </citation>
    <scope>NUCLEOTIDE SEQUENCE [LARGE SCALE GENOMIC DNA]</scope>
    <source>
        <strain evidence="2">R501</strain>
    </source>
</reference>
<protein>
    <submittedName>
        <fullName evidence="2">Putative tRNA-synt_His domain-containing protein</fullName>
    </submittedName>
</protein>
<dbReference type="InterPro" id="IPR045864">
    <property type="entry name" value="aa-tRNA-synth_II/BPL/LPL"/>
</dbReference>